<evidence type="ECO:0000313" key="2">
    <source>
        <dbReference type="Proteomes" id="UP000284662"/>
    </source>
</evidence>
<dbReference type="RefSeq" id="WP_117975913.1">
    <property type="nucleotide sequence ID" value="NZ_QRST01000001.1"/>
</dbReference>
<dbReference type="AlphaFoldDB" id="A0A411ZZR2"/>
<proteinExistence type="predicted"/>
<sequence length="302" mass="31071">MAEKSKVATLAAGPKTFLGTSNFGNTNVNGTLNVTGKLTIQQEGTIGAESKDAVTGKQIHNLKTELESSIASAGSNATEQIEAAKTELTEKITGVESAYKKADTALDGKISALSSTLEGKQINVTGDSGDGYTVTGANGGLKFVGGSNINTTVANNGDITIALEDNVTVSGLTINGDLNVTGTTTTVNSQDLVIKDNMITLNSGDEGEGVTKGIAGIEINRGSEAKYQIIFDESSDKLKAGVEGGTKALATEEFVTEAVSNATAAGSEQLVNGQWKVTVEDGCLVIKYGNKLLASWDAPVEQ</sequence>
<reference evidence="1 2" key="1">
    <citation type="submission" date="2018-08" db="EMBL/GenBank/DDBJ databases">
        <title>A genome reference for cultivated species of the human gut microbiota.</title>
        <authorList>
            <person name="Zou Y."/>
            <person name="Xue W."/>
            <person name="Luo G."/>
        </authorList>
    </citation>
    <scope>NUCLEOTIDE SEQUENCE [LARGE SCALE GENOMIC DNA]</scope>
    <source>
        <strain evidence="1 2">AF29-2</strain>
    </source>
</reference>
<protein>
    <submittedName>
        <fullName evidence="1">Uncharacterized protein</fullName>
    </submittedName>
</protein>
<comment type="caution">
    <text evidence="1">The sequence shown here is derived from an EMBL/GenBank/DDBJ whole genome shotgun (WGS) entry which is preliminary data.</text>
</comment>
<name>A0A411ZZR2_9FIRM</name>
<evidence type="ECO:0000313" key="1">
    <source>
        <dbReference type="EMBL" id="RGQ08331.1"/>
    </source>
</evidence>
<gene>
    <name evidence="1" type="ORF">DWZ11_00290</name>
</gene>
<organism evidence="1 2">
    <name type="scientific">Megamonas rupellensis</name>
    <dbReference type="NCBI Taxonomy" id="491921"/>
    <lineage>
        <taxon>Bacteria</taxon>
        <taxon>Bacillati</taxon>
        <taxon>Bacillota</taxon>
        <taxon>Negativicutes</taxon>
        <taxon>Selenomonadales</taxon>
        <taxon>Selenomonadaceae</taxon>
        <taxon>Megamonas</taxon>
    </lineage>
</organism>
<accession>A0A411ZZR2</accession>
<dbReference type="Proteomes" id="UP000284662">
    <property type="component" value="Unassembled WGS sequence"/>
</dbReference>
<dbReference type="EMBL" id="QRST01000001">
    <property type="protein sequence ID" value="RGQ08331.1"/>
    <property type="molecule type" value="Genomic_DNA"/>
</dbReference>